<comment type="subcellular location">
    <subcellularLocation>
        <location evidence="1">Cell membrane</location>
        <topology evidence="1">Multi-pass membrane protein</topology>
    </subcellularLocation>
</comment>
<evidence type="ECO:0000256" key="4">
    <source>
        <dbReference type="ARBA" id="ARBA00022989"/>
    </source>
</evidence>
<evidence type="ECO:0000256" key="2">
    <source>
        <dbReference type="ARBA" id="ARBA00022475"/>
    </source>
</evidence>
<dbReference type="OrthoDB" id="977385at2"/>
<keyword evidence="3 6" id="KW-0812">Transmembrane</keyword>
<dbReference type="AlphaFoldDB" id="A0A1S2VN32"/>
<evidence type="ECO:0000256" key="1">
    <source>
        <dbReference type="ARBA" id="ARBA00004651"/>
    </source>
</evidence>
<keyword evidence="2" id="KW-1003">Cell membrane</keyword>
<evidence type="ECO:0000313" key="8">
    <source>
        <dbReference type="Proteomes" id="UP000181790"/>
    </source>
</evidence>
<name>A0A1S2VN32_9BACT</name>
<feature type="transmembrane region" description="Helical" evidence="6">
    <location>
        <begin position="51"/>
        <end position="76"/>
    </location>
</feature>
<protein>
    <submittedName>
        <fullName evidence="7">Uncharacterized protein</fullName>
    </submittedName>
</protein>
<feature type="transmembrane region" description="Helical" evidence="6">
    <location>
        <begin position="203"/>
        <end position="221"/>
    </location>
</feature>
<dbReference type="PIRSF" id="PIRSF035875">
    <property type="entry name" value="RNase_BN"/>
    <property type="match status" value="1"/>
</dbReference>
<dbReference type="RefSeq" id="WP_071502381.1">
    <property type="nucleotide sequence ID" value="NZ_MORL01000003.1"/>
</dbReference>
<evidence type="ECO:0000256" key="6">
    <source>
        <dbReference type="SAM" id="Phobius"/>
    </source>
</evidence>
<evidence type="ECO:0000256" key="5">
    <source>
        <dbReference type="ARBA" id="ARBA00023136"/>
    </source>
</evidence>
<keyword evidence="8" id="KW-1185">Reference proteome</keyword>
<keyword evidence="5 6" id="KW-0472">Membrane</keyword>
<dbReference type="NCBIfam" id="TIGR00765">
    <property type="entry name" value="yihY_not_rbn"/>
    <property type="match status" value="1"/>
</dbReference>
<dbReference type="EMBL" id="MORL01000003">
    <property type="protein sequence ID" value="OIN59586.1"/>
    <property type="molecule type" value="Genomic_DNA"/>
</dbReference>
<comment type="caution">
    <text evidence="7">The sequence shown here is derived from an EMBL/GenBank/DDBJ whole genome shotgun (WGS) entry which is preliminary data.</text>
</comment>
<gene>
    <name evidence="7" type="ORF">BLX24_06840</name>
</gene>
<feature type="transmembrane region" description="Helical" evidence="6">
    <location>
        <begin position="116"/>
        <end position="135"/>
    </location>
</feature>
<feature type="transmembrane region" description="Helical" evidence="6">
    <location>
        <begin position="269"/>
        <end position="290"/>
    </location>
</feature>
<feature type="transmembrane region" description="Helical" evidence="6">
    <location>
        <begin position="156"/>
        <end position="183"/>
    </location>
</feature>
<dbReference type="PANTHER" id="PTHR30213">
    <property type="entry name" value="INNER MEMBRANE PROTEIN YHJD"/>
    <property type="match status" value="1"/>
</dbReference>
<dbReference type="Proteomes" id="UP000181790">
    <property type="component" value="Unassembled WGS sequence"/>
</dbReference>
<dbReference type="InterPro" id="IPR017039">
    <property type="entry name" value="Virul_fac_BrkB"/>
</dbReference>
<evidence type="ECO:0000256" key="3">
    <source>
        <dbReference type="ARBA" id="ARBA00022692"/>
    </source>
</evidence>
<accession>A0A1S2VN32</accession>
<sequence length="318" mass="35966">MLEKLRNNSSLVRMKQRLKRKKPFKSSQTNWYDFLKDVLNKLGSNDLSERAAAVSFNLFLAVFPAIIFLFTLIPYIPINNLEGQIMDLLRRVIPTGTFEWVETTIRDIINQQRSGVLSFGFLLTIYASTNGMFALMNAFNHSHETSNRRGFLKTRLIALGLTFMFAFAIVLAILLLLVGGIVTDYLLHIAVLNNPVTVFLLNLTRYFLVFAVFVGVVSMLYRFGPDRNMRWGLITPGSVTASVLIVLTTYGFSYYLANFGSYNKLYGSIGTLIALMVWINLIAMLVILGFEINVSLYHPTLLGRPLIKRKTTNATSDM</sequence>
<dbReference type="Pfam" id="PF03631">
    <property type="entry name" value="Virul_fac_BrkB"/>
    <property type="match status" value="1"/>
</dbReference>
<keyword evidence="4 6" id="KW-1133">Transmembrane helix</keyword>
<proteinExistence type="predicted"/>
<dbReference type="GO" id="GO:0005886">
    <property type="term" value="C:plasma membrane"/>
    <property type="evidence" value="ECO:0007669"/>
    <property type="project" value="UniProtKB-SubCell"/>
</dbReference>
<feature type="transmembrane region" description="Helical" evidence="6">
    <location>
        <begin position="233"/>
        <end position="257"/>
    </location>
</feature>
<dbReference type="PANTHER" id="PTHR30213:SF0">
    <property type="entry name" value="UPF0761 MEMBRANE PROTEIN YIHY"/>
    <property type="match status" value="1"/>
</dbReference>
<organism evidence="7 8">
    <name type="scientific">Arsenicibacter rosenii</name>
    <dbReference type="NCBI Taxonomy" id="1750698"/>
    <lineage>
        <taxon>Bacteria</taxon>
        <taxon>Pseudomonadati</taxon>
        <taxon>Bacteroidota</taxon>
        <taxon>Cytophagia</taxon>
        <taxon>Cytophagales</taxon>
        <taxon>Spirosomataceae</taxon>
        <taxon>Arsenicibacter</taxon>
    </lineage>
</organism>
<reference evidence="7 8" key="1">
    <citation type="submission" date="2016-10" db="EMBL/GenBank/DDBJ databases">
        <title>Arsenicibacter rosenii gen. nov., sp. nov., an efficient arsenic-methylating bacterium isolated from an arsenic-contaminated paddy soil.</title>
        <authorList>
            <person name="Huang K."/>
        </authorList>
    </citation>
    <scope>NUCLEOTIDE SEQUENCE [LARGE SCALE GENOMIC DNA]</scope>
    <source>
        <strain evidence="7 8">SM-1</strain>
    </source>
</reference>
<evidence type="ECO:0000313" key="7">
    <source>
        <dbReference type="EMBL" id="OIN59586.1"/>
    </source>
</evidence>